<dbReference type="InterPro" id="IPR004045">
    <property type="entry name" value="Glutathione_S-Trfase_N"/>
</dbReference>
<protein>
    <recommendedName>
        <fullName evidence="1">glutathione transferase</fullName>
        <ecNumber evidence="1">2.5.1.18</ecNumber>
    </recommendedName>
</protein>
<dbReference type="InterPro" id="IPR036282">
    <property type="entry name" value="Glutathione-S-Trfase_C_sf"/>
</dbReference>
<accession>A0ABP1R8H2</accession>
<reference evidence="7 8" key="1">
    <citation type="submission" date="2024-08" db="EMBL/GenBank/DDBJ databases">
        <authorList>
            <person name="Cucini C."/>
            <person name="Frati F."/>
        </authorList>
    </citation>
    <scope>NUCLEOTIDE SEQUENCE [LARGE SCALE GENOMIC DNA]</scope>
</reference>
<feature type="domain" description="GST N-terminal" evidence="5">
    <location>
        <begin position="1"/>
        <end position="83"/>
    </location>
</feature>
<evidence type="ECO:0000259" key="5">
    <source>
        <dbReference type="PROSITE" id="PS50404"/>
    </source>
</evidence>
<dbReference type="InterPro" id="IPR050213">
    <property type="entry name" value="GST_superfamily"/>
</dbReference>
<dbReference type="EMBL" id="CAXLJM020000068">
    <property type="protein sequence ID" value="CAL8122951.1"/>
    <property type="molecule type" value="Genomic_DNA"/>
</dbReference>
<dbReference type="PANTHER" id="PTHR11571">
    <property type="entry name" value="GLUTATHIONE S-TRANSFERASE"/>
    <property type="match status" value="1"/>
</dbReference>
<dbReference type="Proteomes" id="UP001642540">
    <property type="component" value="Unassembled WGS sequence"/>
</dbReference>
<dbReference type="InterPro" id="IPR004046">
    <property type="entry name" value="GST_C"/>
</dbReference>
<dbReference type="SFLD" id="SFLDG00363">
    <property type="entry name" value="AMPS_(cytGST):_Alpha-__Mu-__Pi"/>
    <property type="match status" value="1"/>
</dbReference>
<comment type="similarity">
    <text evidence="3">Belongs to the GST superfamily. Sigma family.</text>
</comment>
<evidence type="ECO:0000256" key="4">
    <source>
        <dbReference type="ARBA" id="ARBA00047960"/>
    </source>
</evidence>
<keyword evidence="8" id="KW-1185">Reference proteome</keyword>
<evidence type="ECO:0000259" key="6">
    <source>
        <dbReference type="PROSITE" id="PS50405"/>
    </source>
</evidence>
<sequence>MSVKLYYFDARGICDPIRMILTYGGIEFDEIRAPVDTFPPNLPTEIKSKCRWGQVPMVEFDGKSLNQSLAITRYFAKKANLVPQDIYEAALCDEYVDAVRDLMAPWYVAVMENDEQKKQEKIDEARKATKTRFLDVFESIVKLNDGKHLVGKSLTWADIYLAYIIQHFEILLGVNIASEHPTLKTLSENVLNEPNIKKWIDRRPKTKY</sequence>
<dbReference type="EC" id="2.5.1.18" evidence="1"/>
<evidence type="ECO:0000256" key="3">
    <source>
        <dbReference type="ARBA" id="ARBA00038317"/>
    </source>
</evidence>
<evidence type="ECO:0000313" key="8">
    <source>
        <dbReference type="Proteomes" id="UP001642540"/>
    </source>
</evidence>
<dbReference type="InterPro" id="IPR040079">
    <property type="entry name" value="Glutathione_S-Trfase"/>
</dbReference>
<evidence type="ECO:0000256" key="2">
    <source>
        <dbReference type="ARBA" id="ARBA00022679"/>
    </source>
</evidence>
<comment type="caution">
    <text evidence="7">The sequence shown here is derived from an EMBL/GenBank/DDBJ whole genome shotgun (WGS) entry which is preliminary data.</text>
</comment>
<dbReference type="SFLD" id="SFLDS00019">
    <property type="entry name" value="Glutathione_Transferase_(cytos"/>
    <property type="match status" value="1"/>
</dbReference>
<organism evidence="7 8">
    <name type="scientific">Orchesella dallaii</name>
    <dbReference type="NCBI Taxonomy" id="48710"/>
    <lineage>
        <taxon>Eukaryota</taxon>
        <taxon>Metazoa</taxon>
        <taxon>Ecdysozoa</taxon>
        <taxon>Arthropoda</taxon>
        <taxon>Hexapoda</taxon>
        <taxon>Collembola</taxon>
        <taxon>Entomobryomorpha</taxon>
        <taxon>Entomobryoidea</taxon>
        <taxon>Orchesellidae</taxon>
        <taxon>Orchesellinae</taxon>
        <taxon>Orchesella</taxon>
    </lineage>
</organism>
<dbReference type="SUPFAM" id="SSF52833">
    <property type="entry name" value="Thioredoxin-like"/>
    <property type="match status" value="1"/>
</dbReference>
<gene>
    <name evidence="7" type="ORF">ODALV1_LOCUS20029</name>
</gene>
<dbReference type="CDD" id="cd03192">
    <property type="entry name" value="GST_C_Sigma_like"/>
    <property type="match status" value="1"/>
</dbReference>
<dbReference type="Gene3D" id="1.20.1050.10">
    <property type="match status" value="1"/>
</dbReference>
<dbReference type="PROSITE" id="PS50405">
    <property type="entry name" value="GST_CTER"/>
    <property type="match status" value="1"/>
</dbReference>
<dbReference type="PROSITE" id="PS50404">
    <property type="entry name" value="GST_NTER"/>
    <property type="match status" value="1"/>
</dbReference>
<dbReference type="InterPro" id="IPR010987">
    <property type="entry name" value="Glutathione-S-Trfase_C-like"/>
</dbReference>
<dbReference type="Pfam" id="PF02798">
    <property type="entry name" value="GST_N"/>
    <property type="match status" value="1"/>
</dbReference>
<dbReference type="Gene3D" id="3.40.30.10">
    <property type="entry name" value="Glutaredoxin"/>
    <property type="match status" value="1"/>
</dbReference>
<evidence type="ECO:0000313" key="7">
    <source>
        <dbReference type="EMBL" id="CAL8122951.1"/>
    </source>
</evidence>
<dbReference type="SUPFAM" id="SSF47616">
    <property type="entry name" value="GST C-terminal domain-like"/>
    <property type="match status" value="1"/>
</dbReference>
<keyword evidence="2" id="KW-0808">Transferase</keyword>
<comment type="catalytic activity">
    <reaction evidence="4">
        <text>RX + glutathione = an S-substituted glutathione + a halide anion + H(+)</text>
        <dbReference type="Rhea" id="RHEA:16437"/>
        <dbReference type="ChEBI" id="CHEBI:15378"/>
        <dbReference type="ChEBI" id="CHEBI:16042"/>
        <dbReference type="ChEBI" id="CHEBI:17792"/>
        <dbReference type="ChEBI" id="CHEBI:57925"/>
        <dbReference type="ChEBI" id="CHEBI:90779"/>
        <dbReference type="EC" id="2.5.1.18"/>
    </reaction>
</comment>
<dbReference type="SFLD" id="SFLDG01205">
    <property type="entry name" value="AMPS.1"/>
    <property type="match status" value="1"/>
</dbReference>
<name>A0ABP1R8H2_9HEXA</name>
<dbReference type="PANTHER" id="PTHR11571:SF224">
    <property type="entry name" value="HEMATOPOIETIC PROSTAGLANDIN D SYNTHASE"/>
    <property type="match status" value="1"/>
</dbReference>
<proteinExistence type="inferred from homology"/>
<dbReference type="CDD" id="cd03039">
    <property type="entry name" value="GST_N_Sigma_like"/>
    <property type="match status" value="1"/>
</dbReference>
<dbReference type="InterPro" id="IPR036249">
    <property type="entry name" value="Thioredoxin-like_sf"/>
</dbReference>
<feature type="domain" description="GST C-terminal" evidence="6">
    <location>
        <begin position="85"/>
        <end position="208"/>
    </location>
</feature>
<dbReference type="Pfam" id="PF14497">
    <property type="entry name" value="GST_C_3"/>
    <property type="match status" value="1"/>
</dbReference>
<evidence type="ECO:0000256" key="1">
    <source>
        <dbReference type="ARBA" id="ARBA00012452"/>
    </source>
</evidence>